<dbReference type="InterPro" id="IPR005828">
    <property type="entry name" value="MFS_sugar_transport-like"/>
</dbReference>
<dbReference type="InterPro" id="IPR036259">
    <property type="entry name" value="MFS_trans_sf"/>
</dbReference>
<keyword evidence="2 6" id="KW-0812">Transmembrane</keyword>
<feature type="transmembrane region" description="Helical" evidence="6">
    <location>
        <begin position="124"/>
        <end position="149"/>
    </location>
</feature>
<feature type="transmembrane region" description="Helical" evidence="6">
    <location>
        <begin position="189"/>
        <end position="211"/>
    </location>
</feature>
<feature type="transmembrane region" description="Helical" evidence="6">
    <location>
        <begin position="20"/>
        <end position="37"/>
    </location>
</feature>
<organism evidence="8 9">
    <name type="scientific">Eufriesea mexicana</name>
    <dbReference type="NCBI Taxonomy" id="516756"/>
    <lineage>
        <taxon>Eukaryota</taxon>
        <taxon>Metazoa</taxon>
        <taxon>Ecdysozoa</taxon>
        <taxon>Arthropoda</taxon>
        <taxon>Hexapoda</taxon>
        <taxon>Insecta</taxon>
        <taxon>Pterygota</taxon>
        <taxon>Neoptera</taxon>
        <taxon>Endopterygota</taxon>
        <taxon>Hymenoptera</taxon>
        <taxon>Apocrita</taxon>
        <taxon>Aculeata</taxon>
        <taxon>Apoidea</taxon>
        <taxon>Anthophila</taxon>
        <taxon>Apidae</taxon>
        <taxon>Eufriesea</taxon>
    </lineage>
</organism>
<dbReference type="SUPFAM" id="SSF103473">
    <property type="entry name" value="MFS general substrate transporter"/>
    <property type="match status" value="1"/>
</dbReference>
<name>A0A310S8E2_9HYME</name>
<dbReference type="PANTHER" id="PTHR48021:SF46">
    <property type="entry name" value="MAJOR FACILITATOR SUPERFAMILY (MFS) PROFILE DOMAIN-CONTAINING PROTEIN"/>
    <property type="match status" value="1"/>
</dbReference>
<keyword evidence="9" id="KW-1185">Reference proteome</keyword>
<comment type="subcellular location">
    <subcellularLocation>
        <location evidence="1">Membrane</location>
        <topology evidence="1">Multi-pass membrane protein</topology>
    </subcellularLocation>
</comment>
<dbReference type="OrthoDB" id="6133115at2759"/>
<feature type="transmembrane region" description="Helical" evidence="6">
    <location>
        <begin position="295"/>
        <end position="313"/>
    </location>
</feature>
<dbReference type="EMBL" id="KQ769812">
    <property type="protein sequence ID" value="OAD52848.1"/>
    <property type="molecule type" value="Genomic_DNA"/>
</dbReference>
<feature type="coiled-coil region" evidence="5">
    <location>
        <begin position="66"/>
        <end position="93"/>
    </location>
</feature>
<feature type="transmembrane region" description="Helical" evidence="6">
    <location>
        <begin position="43"/>
        <end position="60"/>
    </location>
</feature>
<feature type="domain" description="Major facilitator superfamily (MFS) profile" evidence="7">
    <location>
        <begin position="1"/>
        <end position="317"/>
    </location>
</feature>
<dbReference type="GO" id="GO:0022857">
    <property type="term" value="F:transmembrane transporter activity"/>
    <property type="evidence" value="ECO:0007669"/>
    <property type="project" value="InterPro"/>
</dbReference>
<evidence type="ECO:0000313" key="9">
    <source>
        <dbReference type="Proteomes" id="UP000250275"/>
    </source>
</evidence>
<keyword evidence="5" id="KW-0175">Coiled coil</keyword>
<evidence type="ECO:0000256" key="1">
    <source>
        <dbReference type="ARBA" id="ARBA00004141"/>
    </source>
</evidence>
<reference evidence="8 9" key="1">
    <citation type="submission" date="2015-07" db="EMBL/GenBank/DDBJ databases">
        <title>The genome of Eufriesea mexicana.</title>
        <authorList>
            <person name="Pan H."/>
            <person name="Kapheim K."/>
        </authorList>
    </citation>
    <scope>NUCLEOTIDE SEQUENCE [LARGE SCALE GENOMIC DNA]</scope>
    <source>
        <strain evidence="8">0111107269</strain>
        <tissue evidence="8">Whole body</tissue>
    </source>
</reference>
<feature type="transmembrane region" description="Helical" evidence="6">
    <location>
        <begin position="223"/>
        <end position="247"/>
    </location>
</feature>
<gene>
    <name evidence="8" type="ORF">WN48_00148</name>
</gene>
<evidence type="ECO:0000256" key="6">
    <source>
        <dbReference type="SAM" id="Phobius"/>
    </source>
</evidence>
<keyword evidence="3 6" id="KW-1133">Transmembrane helix</keyword>
<dbReference type="Proteomes" id="UP000250275">
    <property type="component" value="Unassembled WGS sequence"/>
</dbReference>
<evidence type="ECO:0000313" key="8">
    <source>
        <dbReference type="EMBL" id="OAD52848.1"/>
    </source>
</evidence>
<evidence type="ECO:0000256" key="3">
    <source>
        <dbReference type="ARBA" id="ARBA00022989"/>
    </source>
</evidence>
<dbReference type="InterPro" id="IPR020846">
    <property type="entry name" value="MFS_dom"/>
</dbReference>
<dbReference type="Pfam" id="PF00083">
    <property type="entry name" value="Sugar_tr"/>
    <property type="match status" value="1"/>
</dbReference>
<dbReference type="PROSITE" id="PS50850">
    <property type="entry name" value="MFS"/>
    <property type="match status" value="1"/>
</dbReference>
<evidence type="ECO:0000256" key="4">
    <source>
        <dbReference type="ARBA" id="ARBA00023136"/>
    </source>
</evidence>
<protein>
    <submittedName>
        <fullName evidence="8">Facilitated trehalose transporter Tret1</fullName>
    </submittedName>
</protein>
<evidence type="ECO:0000256" key="2">
    <source>
        <dbReference type="ARBA" id="ARBA00022692"/>
    </source>
</evidence>
<feature type="transmembrane region" description="Helical" evidence="6">
    <location>
        <begin position="259"/>
        <end position="283"/>
    </location>
</feature>
<dbReference type="AlphaFoldDB" id="A0A310S8E2"/>
<accession>A0A310S8E2</accession>
<sequence length="330" mass="36489">MYIGEVSSTDTRGAGNSMAAIIYNIGILLTFVIAPHLSLPLMAGVFLIINFVFVITFWFMPESPYFLVMKNRIDEAEEVLEKLRGKSDVSEELRTIVDTLTKDKESAKTGGLKDIFTSWANFRALLIITLFTVTHHFGGYFVILAYGQLIFKSTNNVFSDYTLNVVIGLTQLVSALLTGFLVDTLGRKPLILVSGVSASICNLVIGVYFYANEYTRVDTSSFSWVPFLSSIILIFSFNCGLVCLQIVLMSEIFATKVKAVSTCLVGVISGLLGTLGCKLYIWIAISLNYGHSIPFLVYFVVVAVCTAIIFRITPETKGKTFAEIQMELKK</sequence>
<keyword evidence="4 6" id="KW-0472">Membrane</keyword>
<dbReference type="Gene3D" id="1.20.1250.20">
    <property type="entry name" value="MFS general substrate transporter like domains"/>
    <property type="match status" value="1"/>
</dbReference>
<dbReference type="PANTHER" id="PTHR48021">
    <property type="match status" value="1"/>
</dbReference>
<dbReference type="GO" id="GO:0016020">
    <property type="term" value="C:membrane"/>
    <property type="evidence" value="ECO:0007669"/>
    <property type="project" value="UniProtKB-SubCell"/>
</dbReference>
<dbReference type="InterPro" id="IPR050549">
    <property type="entry name" value="MFS_Trehalose_Transporter"/>
</dbReference>
<evidence type="ECO:0000259" key="7">
    <source>
        <dbReference type="PROSITE" id="PS50850"/>
    </source>
</evidence>
<proteinExistence type="predicted"/>
<evidence type="ECO:0000256" key="5">
    <source>
        <dbReference type="SAM" id="Coils"/>
    </source>
</evidence>
<feature type="transmembrane region" description="Helical" evidence="6">
    <location>
        <begin position="161"/>
        <end position="182"/>
    </location>
</feature>